<reference evidence="2 3" key="1">
    <citation type="submission" date="2016-10" db="EMBL/GenBank/DDBJ databases">
        <authorList>
            <person name="de Groot N.N."/>
        </authorList>
    </citation>
    <scope>NUCLEOTIDE SEQUENCE [LARGE SCALE GENOMIC DNA]</scope>
    <source>
        <strain evidence="2 3">DSM 9179</strain>
    </source>
</reference>
<gene>
    <name evidence="2" type="ORF">SAMN05421659_101460</name>
</gene>
<dbReference type="EMBL" id="FOJI01000001">
    <property type="protein sequence ID" value="SEV86818.1"/>
    <property type="molecule type" value="Genomic_DNA"/>
</dbReference>
<keyword evidence="1" id="KW-1133">Transmembrane helix</keyword>
<organism evidence="2 3">
    <name type="scientific">[Clostridium] fimetarium</name>
    <dbReference type="NCBI Taxonomy" id="99656"/>
    <lineage>
        <taxon>Bacteria</taxon>
        <taxon>Bacillati</taxon>
        <taxon>Bacillota</taxon>
        <taxon>Clostridia</taxon>
        <taxon>Lachnospirales</taxon>
        <taxon>Lachnospiraceae</taxon>
    </lineage>
</organism>
<keyword evidence="1" id="KW-0812">Transmembrane</keyword>
<dbReference type="Proteomes" id="UP000199701">
    <property type="component" value="Unassembled WGS sequence"/>
</dbReference>
<accession>A0A1I0MFC1</accession>
<dbReference type="AlphaFoldDB" id="A0A1I0MFC1"/>
<dbReference type="STRING" id="99656.SAMN05421659_101460"/>
<dbReference type="RefSeq" id="WP_092450121.1">
    <property type="nucleotide sequence ID" value="NZ_FOJI01000001.1"/>
</dbReference>
<keyword evidence="3" id="KW-1185">Reference proteome</keyword>
<name>A0A1I0MFC1_9FIRM</name>
<evidence type="ECO:0000313" key="3">
    <source>
        <dbReference type="Proteomes" id="UP000199701"/>
    </source>
</evidence>
<keyword evidence="1" id="KW-0472">Membrane</keyword>
<protein>
    <submittedName>
        <fullName evidence="2">Uncharacterized protein</fullName>
    </submittedName>
</protein>
<evidence type="ECO:0000313" key="2">
    <source>
        <dbReference type="EMBL" id="SEV86818.1"/>
    </source>
</evidence>
<feature type="transmembrane region" description="Helical" evidence="1">
    <location>
        <begin position="7"/>
        <end position="26"/>
    </location>
</feature>
<dbReference type="OrthoDB" id="10007962at2"/>
<proteinExistence type="predicted"/>
<evidence type="ECO:0000256" key="1">
    <source>
        <dbReference type="SAM" id="Phobius"/>
    </source>
</evidence>
<sequence>MKAKIKPIVIIVIVVIIVLVLFKIFMGPKSIKSFCDIDSPQISSITSMSGNTGNTHMVIGNEAIDYLTNYLSQISMIRVLNPKSTGWSYRFTIYEDSKQTLDVFISDNYIEIGKAKYKIIKHADKSIADVFEKFNTMK</sequence>